<comment type="caution">
    <text evidence="3">The sequence shown here is derived from an EMBL/GenBank/DDBJ whole genome shotgun (WGS) entry which is preliminary data.</text>
</comment>
<feature type="domain" description="Restriction system protein Mrr-like N-terminal" evidence="2">
    <location>
        <begin position="4"/>
        <end position="88"/>
    </location>
</feature>
<dbReference type="AlphaFoldDB" id="A0A5A7SHG2"/>
<dbReference type="PANTHER" id="PTHR30015">
    <property type="entry name" value="MRR RESTRICTION SYSTEM PROTEIN"/>
    <property type="match status" value="1"/>
</dbReference>
<evidence type="ECO:0000313" key="3">
    <source>
        <dbReference type="EMBL" id="KAA0025074.1"/>
    </source>
</evidence>
<reference evidence="3 4" key="1">
    <citation type="submission" date="2019-07" db="EMBL/GenBank/DDBJ databases">
        <title>Rhodococcus cavernicolus sp. nov., isolated from a cave.</title>
        <authorList>
            <person name="Lee S.D."/>
        </authorList>
    </citation>
    <scope>NUCLEOTIDE SEQUENCE [LARGE SCALE GENOMIC DNA]</scope>
    <source>
        <strain evidence="3 4">C1-24</strain>
    </source>
</reference>
<protein>
    <submittedName>
        <fullName evidence="3">Restriction endonuclease</fullName>
    </submittedName>
</protein>
<dbReference type="SUPFAM" id="SSF52980">
    <property type="entry name" value="Restriction endonuclease-like"/>
    <property type="match status" value="1"/>
</dbReference>
<proteinExistence type="predicted"/>
<dbReference type="Gene3D" id="3.40.1350.10">
    <property type="match status" value="1"/>
</dbReference>
<evidence type="ECO:0000259" key="1">
    <source>
        <dbReference type="Pfam" id="PF04471"/>
    </source>
</evidence>
<keyword evidence="3" id="KW-0255">Endonuclease</keyword>
<dbReference type="RefSeq" id="WP_149428849.1">
    <property type="nucleotide sequence ID" value="NZ_VLNY01000001.1"/>
</dbReference>
<keyword evidence="3" id="KW-0540">Nuclease</keyword>
<dbReference type="GO" id="GO:0015666">
    <property type="term" value="F:restriction endodeoxyribonuclease activity"/>
    <property type="evidence" value="ECO:0007669"/>
    <property type="project" value="TreeGrafter"/>
</dbReference>
<dbReference type="InterPro" id="IPR052906">
    <property type="entry name" value="Type_IV_Methyl-Rstrct_Enzyme"/>
</dbReference>
<dbReference type="InterPro" id="IPR025745">
    <property type="entry name" value="Mrr-like_N_dom"/>
</dbReference>
<dbReference type="InterPro" id="IPR011856">
    <property type="entry name" value="tRNA_endonuc-like_dom_sf"/>
</dbReference>
<dbReference type="PANTHER" id="PTHR30015:SF7">
    <property type="entry name" value="TYPE IV METHYL-DIRECTED RESTRICTION ENZYME ECOKMRR"/>
    <property type="match status" value="1"/>
</dbReference>
<keyword evidence="4" id="KW-1185">Reference proteome</keyword>
<sequence>MPVWSGFLSPILKVLSDGGTWRKRELHEAVANHLALTDDQRAEVLSSGQHRVDNRIGWALSGLNRAELVSKPERATFTITDAGRAHLAAHPEGLDEKVLKNIAAYRAYVPQNRTDAIEQESNSSGEPDIGADPLEQIESGVARLHAEVAAELLKRLRGQHPDFLEQSVLDVLVAMGYGGAEQRAKRIGGSGDGGVDGVIDQDALGLDRIYVQAKRYGADNTVGRPEIQAFVGALHGVGAARGVFITTSQFTAGAIDYASTIGTRVILIDGQRLASLMIKYEVAVQSRQTFRVVEVDEDYFE</sequence>
<gene>
    <name evidence="3" type="ORF">FOY51_02260</name>
</gene>
<name>A0A5A7SHG2_9NOCA</name>
<dbReference type="EMBL" id="VLNY01000001">
    <property type="protein sequence ID" value="KAA0025074.1"/>
    <property type="molecule type" value="Genomic_DNA"/>
</dbReference>
<dbReference type="InterPro" id="IPR011335">
    <property type="entry name" value="Restrct_endonuc-II-like"/>
</dbReference>
<dbReference type="InterPro" id="IPR007560">
    <property type="entry name" value="Restrct_endonuc_IV_Mrr"/>
</dbReference>
<keyword evidence="3" id="KW-0378">Hydrolase</keyword>
<dbReference type="GO" id="GO:0003677">
    <property type="term" value="F:DNA binding"/>
    <property type="evidence" value="ECO:0007669"/>
    <property type="project" value="InterPro"/>
</dbReference>
<feature type="domain" description="Restriction endonuclease type IV Mrr" evidence="1">
    <location>
        <begin position="160"/>
        <end position="277"/>
    </location>
</feature>
<evidence type="ECO:0000313" key="4">
    <source>
        <dbReference type="Proteomes" id="UP000322244"/>
    </source>
</evidence>
<dbReference type="Pfam" id="PF14338">
    <property type="entry name" value="Mrr_N"/>
    <property type="match status" value="1"/>
</dbReference>
<dbReference type="Proteomes" id="UP000322244">
    <property type="component" value="Unassembled WGS sequence"/>
</dbReference>
<dbReference type="OrthoDB" id="9803736at2"/>
<accession>A0A5A7SHG2</accession>
<evidence type="ECO:0000259" key="2">
    <source>
        <dbReference type="Pfam" id="PF14338"/>
    </source>
</evidence>
<dbReference type="Pfam" id="PF04471">
    <property type="entry name" value="Mrr_cat"/>
    <property type="match status" value="1"/>
</dbReference>
<dbReference type="GO" id="GO:0009307">
    <property type="term" value="P:DNA restriction-modification system"/>
    <property type="evidence" value="ECO:0007669"/>
    <property type="project" value="InterPro"/>
</dbReference>
<organism evidence="3 4">
    <name type="scientific">Antrihabitans cavernicola</name>
    <dbReference type="NCBI Taxonomy" id="2495913"/>
    <lineage>
        <taxon>Bacteria</taxon>
        <taxon>Bacillati</taxon>
        <taxon>Actinomycetota</taxon>
        <taxon>Actinomycetes</taxon>
        <taxon>Mycobacteriales</taxon>
        <taxon>Nocardiaceae</taxon>
        <taxon>Antrihabitans</taxon>
    </lineage>
</organism>